<dbReference type="Gene3D" id="1.10.3720.10">
    <property type="entry name" value="MetI-like"/>
    <property type="match status" value="2"/>
</dbReference>
<feature type="transmembrane region" description="Helical" evidence="8">
    <location>
        <begin position="494"/>
        <end position="517"/>
    </location>
</feature>
<comment type="subcellular location">
    <subcellularLocation>
        <location evidence="1">Cell inner membrane</location>
        <topology evidence="1">Multi-pass membrane protein</topology>
    </subcellularLocation>
    <subcellularLocation>
        <location evidence="8">Cell membrane</location>
        <topology evidence="8">Multi-pass membrane protein</topology>
    </subcellularLocation>
</comment>
<evidence type="ECO:0000256" key="5">
    <source>
        <dbReference type="ARBA" id="ARBA00022692"/>
    </source>
</evidence>
<feature type="transmembrane region" description="Helical" evidence="8">
    <location>
        <begin position="391"/>
        <end position="413"/>
    </location>
</feature>
<dbReference type="GO" id="GO:0055085">
    <property type="term" value="P:transmembrane transport"/>
    <property type="evidence" value="ECO:0007669"/>
    <property type="project" value="InterPro"/>
</dbReference>
<name>A0A4Z0WLC7_9GAMM</name>
<dbReference type="Proteomes" id="UP000297475">
    <property type="component" value="Unassembled WGS sequence"/>
</dbReference>
<dbReference type="SUPFAM" id="SSF161098">
    <property type="entry name" value="MetI-like"/>
    <property type="match status" value="2"/>
</dbReference>
<evidence type="ECO:0000313" key="11">
    <source>
        <dbReference type="Proteomes" id="UP000297475"/>
    </source>
</evidence>
<feature type="transmembrane region" description="Helical" evidence="8">
    <location>
        <begin position="234"/>
        <end position="258"/>
    </location>
</feature>
<keyword evidence="3" id="KW-1003">Cell membrane</keyword>
<dbReference type="OrthoDB" id="9790211at2"/>
<comment type="similarity">
    <text evidence="8">Belongs to the binding-protein-dependent transport system permease family.</text>
</comment>
<accession>A0A4Z0WLC7</accession>
<evidence type="ECO:0000313" key="10">
    <source>
        <dbReference type="EMBL" id="TGG96045.1"/>
    </source>
</evidence>
<keyword evidence="2 8" id="KW-0813">Transport</keyword>
<feature type="transmembrane region" description="Helical" evidence="8">
    <location>
        <begin position="63"/>
        <end position="83"/>
    </location>
</feature>
<feature type="transmembrane region" description="Helical" evidence="8">
    <location>
        <begin position="330"/>
        <end position="352"/>
    </location>
</feature>
<dbReference type="InterPro" id="IPR000515">
    <property type="entry name" value="MetI-like"/>
</dbReference>
<evidence type="ECO:0000256" key="7">
    <source>
        <dbReference type="ARBA" id="ARBA00023136"/>
    </source>
</evidence>
<feature type="transmembrane region" description="Helical" evidence="8">
    <location>
        <begin position="12"/>
        <end position="34"/>
    </location>
</feature>
<dbReference type="PANTHER" id="PTHR43357:SF3">
    <property type="entry name" value="FE(3+)-TRANSPORT SYSTEM PERMEASE PROTEIN FBPB 2"/>
    <property type="match status" value="1"/>
</dbReference>
<evidence type="ECO:0000256" key="6">
    <source>
        <dbReference type="ARBA" id="ARBA00022989"/>
    </source>
</evidence>
<dbReference type="PROSITE" id="PS50928">
    <property type="entry name" value="ABC_TM1"/>
    <property type="match status" value="2"/>
</dbReference>
<feature type="transmembrane region" description="Helical" evidence="8">
    <location>
        <begin position="453"/>
        <end position="474"/>
    </location>
</feature>
<comment type="caution">
    <text evidence="10">The sequence shown here is derived from an EMBL/GenBank/DDBJ whole genome shotgun (WGS) entry which is preliminary data.</text>
</comment>
<keyword evidence="11" id="KW-1185">Reference proteome</keyword>
<feature type="transmembrane region" description="Helical" evidence="8">
    <location>
        <begin position="189"/>
        <end position="214"/>
    </location>
</feature>
<dbReference type="Pfam" id="PF00528">
    <property type="entry name" value="BPD_transp_1"/>
    <property type="match status" value="2"/>
</dbReference>
<evidence type="ECO:0000259" key="9">
    <source>
        <dbReference type="PROSITE" id="PS50928"/>
    </source>
</evidence>
<keyword evidence="4" id="KW-0997">Cell inner membrane</keyword>
<feature type="transmembrane region" description="Helical" evidence="8">
    <location>
        <begin position="92"/>
        <end position="113"/>
    </location>
</feature>
<gene>
    <name evidence="10" type="ORF">E4656_01325</name>
</gene>
<evidence type="ECO:0000256" key="8">
    <source>
        <dbReference type="RuleBase" id="RU363032"/>
    </source>
</evidence>
<keyword evidence="7 8" id="KW-0472">Membrane</keyword>
<feature type="transmembrane region" description="Helical" evidence="8">
    <location>
        <begin position="364"/>
        <end position="385"/>
    </location>
</feature>
<dbReference type="EMBL" id="SRMF01000001">
    <property type="protein sequence ID" value="TGG96045.1"/>
    <property type="molecule type" value="Genomic_DNA"/>
</dbReference>
<sequence length="523" mass="57700">MVFKPARHRIPPYILWPSVLVIVLMTLPLFYLVLRALQADWATVQHLVFRPRNLDLMLNTLRLMFGVAAVCTAIALPLAWLVVKTDLPGRRWVTLLAVMPLAVPGYVMAYALLSVGGFHGVSALWFGVRLPRIQGYWGATIALSLYTFPYLFLNLRAALHGLDANLEESAASLGYSRWHIFRSVTLPHLLPAMLAGWLVILLYTLGDFGAIALMRYEVFSYAIYTQISSASDRIYAAWLSLMLLAMALTFVALEAFVVHKKKYARTGSGAARQARPMRLGWMALPAWLFVLAVVLVSLGLPSLILTYWLVLSPPDISFFTDVPVTFLRSASAAIPAAILAALLAIPVAYLSVRYPSRLAAAVERTAYIGYSIPPLTLGLALVFFSLHTAHFLYQTVPLLILGWVMATLALALGPIRSSLLQTRPNLEESAQSLGHGPLSTFFRVMLPRLNRGVITGVVLVFVFLMKELPITFLLRPTGYDTLAVTVFTRTTEGMYAEAAPFAAAIVVFSSLTVALMLSRESKR</sequence>
<protein>
    <submittedName>
        <fullName evidence="10">Iron ABC transporter permease</fullName>
    </submittedName>
</protein>
<feature type="domain" description="ABC transmembrane type-1" evidence="9">
    <location>
        <begin position="326"/>
        <end position="517"/>
    </location>
</feature>
<feature type="domain" description="ABC transmembrane type-1" evidence="9">
    <location>
        <begin position="57"/>
        <end position="252"/>
    </location>
</feature>
<dbReference type="GO" id="GO:0005886">
    <property type="term" value="C:plasma membrane"/>
    <property type="evidence" value="ECO:0007669"/>
    <property type="project" value="UniProtKB-SubCell"/>
</dbReference>
<keyword evidence="5 8" id="KW-0812">Transmembrane</keyword>
<evidence type="ECO:0000256" key="2">
    <source>
        <dbReference type="ARBA" id="ARBA00022448"/>
    </source>
</evidence>
<dbReference type="CDD" id="cd06261">
    <property type="entry name" value="TM_PBP2"/>
    <property type="match status" value="2"/>
</dbReference>
<feature type="transmembrane region" description="Helical" evidence="8">
    <location>
        <begin position="279"/>
        <end position="310"/>
    </location>
</feature>
<evidence type="ECO:0000256" key="1">
    <source>
        <dbReference type="ARBA" id="ARBA00004429"/>
    </source>
</evidence>
<keyword evidence="6 8" id="KW-1133">Transmembrane helix</keyword>
<dbReference type="PANTHER" id="PTHR43357">
    <property type="entry name" value="INNER MEMBRANE ABC TRANSPORTER PERMEASE PROTEIN YDCV"/>
    <property type="match status" value="1"/>
</dbReference>
<feature type="transmembrane region" description="Helical" evidence="8">
    <location>
        <begin position="133"/>
        <end position="153"/>
    </location>
</feature>
<organism evidence="10 11">
    <name type="scientific">Natronospirillum operosum</name>
    <dbReference type="NCBI Taxonomy" id="2759953"/>
    <lineage>
        <taxon>Bacteria</taxon>
        <taxon>Pseudomonadati</taxon>
        <taxon>Pseudomonadota</taxon>
        <taxon>Gammaproteobacteria</taxon>
        <taxon>Oceanospirillales</taxon>
        <taxon>Natronospirillaceae</taxon>
        <taxon>Natronospirillum</taxon>
    </lineage>
</organism>
<proteinExistence type="inferred from homology"/>
<dbReference type="AlphaFoldDB" id="A0A4Z0WLC7"/>
<dbReference type="InterPro" id="IPR035906">
    <property type="entry name" value="MetI-like_sf"/>
</dbReference>
<reference evidence="10 11" key="1">
    <citation type="submission" date="2019-04" db="EMBL/GenBank/DDBJ databases">
        <title>Natronospirillum operosus gen. nov., sp. nov., a haloalkaliphilic satellite isolated from decaying biomass of laboratory culture of cyanobacterium Geitlerinema sp. and proposal of Natronospirillaceae fam. nov. and Saccharospirillaceae fam. nov.</title>
        <authorList>
            <person name="Kevbrin V."/>
            <person name="Boltyanskaya Y."/>
            <person name="Koziaeva V."/>
            <person name="Grouzdev D.S."/>
            <person name="Park M."/>
            <person name="Cho J."/>
        </authorList>
    </citation>
    <scope>NUCLEOTIDE SEQUENCE [LARGE SCALE GENOMIC DNA]</scope>
    <source>
        <strain evidence="10 11">G-116</strain>
    </source>
</reference>
<evidence type="ECO:0000256" key="4">
    <source>
        <dbReference type="ARBA" id="ARBA00022519"/>
    </source>
</evidence>
<evidence type="ECO:0000256" key="3">
    <source>
        <dbReference type="ARBA" id="ARBA00022475"/>
    </source>
</evidence>